<gene>
    <name evidence="2" type="ORF">Ahy_A09g046102</name>
</gene>
<comment type="caution">
    <text evidence="2">The sequence shown here is derived from an EMBL/GenBank/DDBJ whole genome shotgun (WGS) entry which is preliminary data.</text>
</comment>
<evidence type="ECO:0000256" key="1">
    <source>
        <dbReference type="SAM" id="SignalP"/>
    </source>
</evidence>
<feature type="chain" id="PRO_5019062098" description="Disease resistance protein" evidence="1">
    <location>
        <begin position="39"/>
        <end position="322"/>
    </location>
</feature>
<evidence type="ECO:0000313" key="3">
    <source>
        <dbReference type="Proteomes" id="UP000289738"/>
    </source>
</evidence>
<reference evidence="2 3" key="1">
    <citation type="submission" date="2019-01" db="EMBL/GenBank/DDBJ databases">
        <title>Sequencing of cultivated peanut Arachis hypogaea provides insights into genome evolution and oil improvement.</title>
        <authorList>
            <person name="Chen X."/>
        </authorList>
    </citation>
    <scope>NUCLEOTIDE SEQUENCE [LARGE SCALE GENOMIC DNA]</scope>
    <source>
        <strain evidence="3">cv. Fuhuasheng</strain>
        <tissue evidence="2">Leaves</tissue>
    </source>
</reference>
<dbReference type="PANTHER" id="PTHR45752:SF195">
    <property type="entry name" value="LEUCINE-RICH REPEAT (LRR) FAMILY PROTEIN-RELATED"/>
    <property type="match status" value="1"/>
</dbReference>
<dbReference type="PANTHER" id="PTHR45752">
    <property type="entry name" value="LEUCINE-RICH REPEAT-CONTAINING"/>
    <property type="match status" value="1"/>
</dbReference>
<name>A0A445BNY7_ARAHY</name>
<protein>
    <recommendedName>
        <fullName evidence="4">Disease resistance protein</fullName>
    </recommendedName>
</protein>
<keyword evidence="3" id="KW-1185">Reference proteome</keyword>
<keyword evidence="1" id="KW-0732">Signal</keyword>
<proteinExistence type="predicted"/>
<dbReference type="AlphaFoldDB" id="A0A445BNY7"/>
<dbReference type="SUPFAM" id="SSF52058">
    <property type="entry name" value="L domain-like"/>
    <property type="match status" value="1"/>
</dbReference>
<evidence type="ECO:0008006" key="4">
    <source>
        <dbReference type="Google" id="ProtNLM"/>
    </source>
</evidence>
<evidence type="ECO:0000313" key="2">
    <source>
        <dbReference type="EMBL" id="RYR40356.1"/>
    </source>
</evidence>
<sequence length="322" mass="36092">MIVFFGCLTSNGHGMVRQGRLHVHLLITLFVMIRDCCGACGATGCGLMDGLGARALVDAFLEPFSFPFVVLILKRRKKKEILSLERKTLENLVNLKEVDLAECRELIELPDFSKAYTLESVDLSYCRSLRHVHQTILSLGTLGYLNLHNCKKIKALESEIHLRSLQQLHVEGCSSLRKFSLSLEVESLNFSSRVKLSHLSVGCLSKVKDIYSGVVSKQTLHIIFDGLQYLLQLTLLDCHGLFELPDNINCLSSLQILELDGSAIERLPESIKHLSRLETLSLWNCKRLQCLPELPLSIINLKAFNCSLVQMVANSSTNSRPQ</sequence>
<feature type="signal peptide" evidence="1">
    <location>
        <begin position="1"/>
        <end position="38"/>
    </location>
</feature>
<organism evidence="2 3">
    <name type="scientific">Arachis hypogaea</name>
    <name type="common">Peanut</name>
    <dbReference type="NCBI Taxonomy" id="3818"/>
    <lineage>
        <taxon>Eukaryota</taxon>
        <taxon>Viridiplantae</taxon>
        <taxon>Streptophyta</taxon>
        <taxon>Embryophyta</taxon>
        <taxon>Tracheophyta</taxon>
        <taxon>Spermatophyta</taxon>
        <taxon>Magnoliopsida</taxon>
        <taxon>eudicotyledons</taxon>
        <taxon>Gunneridae</taxon>
        <taxon>Pentapetalae</taxon>
        <taxon>rosids</taxon>
        <taxon>fabids</taxon>
        <taxon>Fabales</taxon>
        <taxon>Fabaceae</taxon>
        <taxon>Papilionoideae</taxon>
        <taxon>50 kb inversion clade</taxon>
        <taxon>dalbergioids sensu lato</taxon>
        <taxon>Dalbergieae</taxon>
        <taxon>Pterocarpus clade</taxon>
        <taxon>Arachis</taxon>
    </lineage>
</organism>
<accession>A0A445BNY7</accession>
<dbReference type="Gene3D" id="3.80.10.10">
    <property type="entry name" value="Ribonuclease Inhibitor"/>
    <property type="match status" value="2"/>
</dbReference>
<dbReference type="InterPro" id="IPR032675">
    <property type="entry name" value="LRR_dom_sf"/>
</dbReference>
<dbReference type="STRING" id="3818.A0A445BNY7"/>
<dbReference type="EMBL" id="SDMP01000009">
    <property type="protein sequence ID" value="RYR40356.1"/>
    <property type="molecule type" value="Genomic_DNA"/>
</dbReference>
<dbReference type="Proteomes" id="UP000289738">
    <property type="component" value="Chromosome A09"/>
</dbReference>
<dbReference type="InterPro" id="IPR050715">
    <property type="entry name" value="LRR-SigEffector_domain"/>
</dbReference>